<dbReference type="Proteomes" id="UP001596289">
    <property type="component" value="Unassembled WGS sequence"/>
</dbReference>
<evidence type="ECO:0000313" key="3">
    <source>
        <dbReference type="Proteomes" id="UP001596289"/>
    </source>
</evidence>
<dbReference type="Pfam" id="PF16069">
    <property type="entry name" value="DUF4811"/>
    <property type="match status" value="1"/>
</dbReference>
<dbReference type="EMBL" id="JBHSSL010000034">
    <property type="protein sequence ID" value="MFC6170147.1"/>
    <property type="molecule type" value="Genomic_DNA"/>
</dbReference>
<dbReference type="RefSeq" id="WP_125551940.1">
    <property type="nucleotide sequence ID" value="NZ_JBHSSL010000034.1"/>
</dbReference>
<comment type="caution">
    <text evidence="2">The sequence shown here is derived from an EMBL/GenBank/DDBJ whole genome shotgun (WGS) entry which is preliminary data.</text>
</comment>
<keyword evidence="3" id="KW-1185">Reference proteome</keyword>
<keyword evidence="1" id="KW-1133">Transmembrane helix</keyword>
<organism evidence="2 3">
    <name type="scientific">Loigolactobacillus jiayinensis</name>
    <dbReference type="NCBI Taxonomy" id="2486016"/>
    <lineage>
        <taxon>Bacteria</taxon>
        <taxon>Bacillati</taxon>
        <taxon>Bacillota</taxon>
        <taxon>Bacilli</taxon>
        <taxon>Lactobacillales</taxon>
        <taxon>Lactobacillaceae</taxon>
        <taxon>Loigolactobacillus</taxon>
    </lineage>
</organism>
<sequence>MIIVILTLTVLLFSYSMVFLKRGLRRQIINALSLVAIVASIGLIAANDNNYLGMKKVSQTQTYTLKSSVATPGTSLLLYHKLGTGNERIYLYRTTSATKLQKTTLADSRVSLQRNAQQPQLKVRTTRWVYQNKLAQALFSITGENGQLANCQYQFNLPANWQLLDTAAAAKMQQK</sequence>
<keyword evidence="1" id="KW-0472">Membrane</keyword>
<reference evidence="3" key="1">
    <citation type="journal article" date="2019" name="Int. J. Syst. Evol. Microbiol.">
        <title>The Global Catalogue of Microorganisms (GCM) 10K type strain sequencing project: providing services to taxonomists for standard genome sequencing and annotation.</title>
        <authorList>
            <consortium name="The Broad Institute Genomics Platform"/>
            <consortium name="The Broad Institute Genome Sequencing Center for Infectious Disease"/>
            <person name="Wu L."/>
            <person name="Ma J."/>
        </authorList>
    </citation>
    <scope>NUCLEOTIDE SEQUENCE [LARGE SCALE GENOMIC DNA]</scope>
    <source>
        <strain evidence="3">CCM 8904</strain>
    </source>
</reference>
<evidence type="ECO:0000313" key="2">
    <source>
        <dbReference type="EMBL" id="MFC6170147.1"/>
    </source>
</evidence>
<evidence type="ECO:0000256" key="1">
    <source>
        <dbReference type="SAM" id="Phobius"/>
    </source>
</evidence>
<proteinExistence type="predicted"/>
<gene>
    <name evidence="2" type="ORF">ACFQGP_06080</name>
</gene>
<keyword evidence="1" id="KW-0812">Transmembrane</keyword>
<feature type="transmembrane region" description="Helical" evidence="1">
    <location>
        <begin position="28"/>
        <end position="46"/>
    </location>
</feature>
<accession>A0ABW1RCC7</accession>
<protein>
    <submittedName>
        <fullName evidence="2">DUF4811 domain-containing protein</fullName>
    </submittedName>
</protein>
<dbReference type="InterPro" id="IPR032083">
    <property type="entry name" value="DUF4811"/>
</dbReference>
<name>A0ABW1RCC7_9LACO</name>